<organism evidence="2 3">
    <name type="scientific">Collybia nuda</name>
    <dbReference type="NCBI Taxonomy" id="64659"/>
    <lineage>
        <taxon>Eukaryota</taxon>
        <taxon>Fungi</taxon>
        <taxon>Dikarya</taxon>
        <taxon>Basidiomycota</taxon>
        <taxon>Agaricomycotina</taxon>
        <taxon>Agaricomycetes</taxon>
        <taxon>Agaricomycetidae</taxon>
        <taxon>Agaricales</taxon>
        <taxon>Tricholomatineae</taxon>
        <taxon>Clitocybaceae</taxon>
        <taxon>Collybia</taxon>
    </lineage>
</organism>
<keyword evidence="3" id="KW-1185">Reference proteome</keyword>
<keyword evidence="1" id="KW-0472">Membrane</keyword>
<keyword evidence="1" id="KW-1133">Transmembrane helix</keyword>
<accession>A0A9P5XW39</accession>
<sequence length="87" mass="9974">MQTIELYGAEPVKVFKWLTKASIFLMSTVTGMVMISLSRILTSEVQLLSLKFLFFYLHAFVVKHTPKSECQAHEPTRIKTTITFTMS</sequence>
<reference evidence="2" key="1">
    <citation type="submission" date="2020-11" db="EMBL/GenBank/DDBJ databases">
        <authorList>
            <consortium name="DOE Joint Genome Institute"/>
            <person name="Ahrendt S."/>
            <person name="Riley R."/>
            <person name="Andreopoulos W."/>
            <person name="Labutti K."/>
            <person name="Pangilinan J."/>
            <person name="Ruiz-Duenas F.J."/>
            <person name="Barrasa J.M."/>
            <person name="Sanchez-Garcia M."/>
            <person name="Camarero S."/>
            <person name="Miyauchi S."/>
            <person name="Serrano A."/>
            <person name="Linde D."/>
            <person name="Babiker R."/>
            <person name="Drula E."/>
            <person name="Ayuso-Fernandez I."/>
            <person name="Pacheco R."/>
            <person name="Padilla G."/>
            <person name="Ferreira P."/>
            <person name="Barriuso J."/>
            <person name="Kellner H."/>
            <person name="Castanera R."/>
            <person name="Alfaro M."/>
            <person name="Ramirez L."/>
            <person name="Pisabarro A.G."/>
            <person name="Kuo A."/>
            <person name="Tritt A."/>
            <person name="Lipzen A."/>
            <person name="He G."/>
            <person name="Yan M."/>
            <person name="Ng V."/>
            <person name="Cullen D."/>
            <person name="Martin F."/>
            <person name="Rosso M.-N."/>
            <person name="Henrissat B."/>
            <person name="Hibbett D."/>
            <person name="Martinez A.T."/>
            <person name="Grigoriev I.V."/>
        </authorList>
    </citation>
    <scope>NUCLEOTIDE SEQUENCE</scope>
    <source>
        <strain evidence="2">CBS 247.69</strain>
    </source>
</reference>
<comment type="caution">
    <text evidence="2">The sequence shown here is derived from an EMBL/GenBank/DDBJ whole genome shotgun (WGS) entry which is preliminary data.</text>
</comment>
<dbReference type="EMBL" id="MU150359">
    <property type="protein sequence ID" value="KAF9457769.1"/>
    <property type="molecule type" value="Genomic_DNA"/>
</dbReference>
<feature type="transmembrane region" description="Helical" evidence="1">
    <location>
        <begin position="21"/>
        <end position="41"/>
    </location>
</feature>
<gene>
    <name evidence="2" type="ORF">BDZ94DRAFT_189740</name>
</gene>
<protein>
    <submittedName>
        <fullName evidence="2">Uncharacterized protein</fullName>
    </submittedName>
</protein>
<evidence type="ECO:0000313" key="3">
    <source>
        <dbReference type="Proteomes" id="UP000807353"/>
    </source>
</evidence>
<proteinExistence type="predicted"/>
<dbReference type="AlphaFoldDB" id="A0A9P5XW39"/>
<dbReference type="Proteomes" id="UP000807353">
    <property type="component" value="Unassembled WGS sequence"/>
</dbReference>
<evidence type="ECO:0000256" key="1">
    <source>
        <dbReference type="SAM" id="Phobius"/>
    </source>
</evidence>
<evidence type="ECO:0000313" key="2">
    <source>
        <dbReference type="EMBL" id="KAF9457769.1"/>
    </source>
</evidence>
<keyword evidence="1" id="KW-0812">Transmembrane</keyword>
<name>A0A9P5XW39_9AGAR</name>